<proteinExistence type="inferred from homology"/>
<evidence type="ECO:0000256" key="3">
    <source>
        <dbReference type="ARBA" id="ARBA00012663"/>
    </source>
</evidence>
<sequence>MSNRFYVFLIVFFSCSFLFAQKKDPLKAVNHKAQKHWVDSIYSSMTLKEKVGQLFVVQLMTKNDNSNLVYKQISKNSIGGVILSNGSPIKTANTTNKMQSLSKTPLLIGIDGEWGLKMRIDSTIKFPWNMSLGALKDNLFIERIGSSIGKHCKRMGIHINFAPVVDINTNPKNPIIGNRSYGENKFNVARKAVSFTKGLQSEGILACAKHFPGHGDTSKDSHKTLPTIAFKKKRILDVELYPYKSLIKQGLGSVMIAHLNVPSLESNINFPSSLSKNIVTSLLKERLKFKGLIITDALGMKGVTNYDSENIDLMAFKAGNDVLLMSGDVDAGITSIINAYNNGKISNKRLEHSVKKILKAKYKVGLNNYTPIDTDNLISDLNPINEKVLKEEVVSNIITLLKNDKKFTPILSLNNNKIVHIQTGSDSGETFNNYLNKYSSVDYIKLNDYKELKDLLDKLSNYNTIIIGHHQPSNTPWDKYNFTRKELLWIDKISKSNNTILSVFAKPYSLDRLIDVNSFKSIILSYQNEDVFQEKTAQMIFGSIEFNGQIPVSILNKYKVGEGIKTFKTNRLSYGLPESVNIDSRKLNRIDSIVKVSIDSMMTPGVQLLVAKDSKVVFDKSYGKLRYDNGPNVNSMTRYDLASLTKILVTLPLIMKLYDNDVVSLDSTLGELLPSYIESNKSEFTIKEVLSHFAYLTPWIPFYKQTIDSTTGKLKSNLYRNSLQDKYSLKINNNTFLASSYKDTILSQIRESELIEERYKYSDLPYLILQQYIEDHYSDNLDNLSNKNFFKSIGASSLMFNPAEKISIKNIAPTEIDDYFRNQEIVGYVHDMAAAMFGGIAGHAGLFGNSNDVAKIMQMYLQNGNYGGIQYLQPQTINKFNTCYFCSEDNRRGVGFDKPQLEDEGPTCGCVSMNSFGHSGWTGTYAWADPDEEIVYVFLSNRSYPSDPENKLLNYNIRTEIQRLIYEAIN</sequence>
<evidence type="ECO:0000259" key="6">
    <source>
        <dbReference type="Pfam" id="PF00144"/>
    </source>
</evidence>
<evidence type="ECO:0000313" key="8">
    <source>
        <dbReference type="EMBL" id="SUZ51914.1"/>
    </source>
</evidence>
<dbReference type="Pfam" id="PF00933">
    <property type="entry name" value="Glyco_hydro_3"/>
    <property type="match status" value="1"/>
</dbReference>
<comment type="similarity">
    <text evidence="2">Belongs to the glycosyl hydrolase 3 family.</text>
</comment>
<accession>A0A381NCS1</accession>
<protein>
    <recommendedName>
        <fullName evidence="3">beta-N-acetylhexosaminidase</fullName>
        <ecNumber evidence="3">3.2.1.52</ecNumber>
    </recommendedName>
</protein>
<dbReference type="EMBL" id="UINC01000245">
    <property type="protein sequence ID" value="SUZ51914.1"/>
    <property type="molecule type" value="Genomic_DNA"/>
</dbReference>
<dbReference type="PANTHER" id="PTHR30480">
    <property type="entry name" value="BETA-HEXOSAMINIDASE-RELATED"/>
    <property type="match status" value="1"/>
</dbReference>
<dbReference type="AlphaFoldDB" id="A0A381NCS1"/>
<dbReference type="InterPro" id="IPR001764">
    <property type="entry name" value="Glyco_hydro_3_N"/>
</dbReference>
<evidence type="ECO:0000259" key="7">
    <source>
        <dbReference type="Pfam" id="PF00933"/>
    </source>
</evidence>
<dbReference type="InterPro" id="IPR019800">
    <property type="entry name" value="Glyco_hydro_3_AS"/>
</dbReference>
<dbReference type="InterPro" id="IPR017853">
    <property type="entry name" value="GH"/>
</dbReference>
<organism evidence="8">
    <name type="scientific">marine metagenome</name>
    <dbReference type="NCBI Taxonomy" id="408172"/>
    <lineage>
        <taxon>unclassified sequences</taxon>
        <taxon>metagenomes</taxon>
        <taxon>ecological metagenomes</taxon>
    </lineage>
</organism>
<dbReference type="InterPro" id="IPR036962">
    <property type="entry name" value="Glyco_hydro_3_N_sf"/>
</dbReference>
<evidence type="ECO:0000256" key="4">
    <source>
        <dbReference type="ARBA" id="ARBA00022801"/>
    </source>
</evidence>
<comment type="catalytic activity">
    <reaction evidence="1">
        <text>Hydrolysis of terminal non-reducing N-acetyl-D-hexosamine residues in N-acetyl-beta-D-hexosaminides.</text>
        <dbReference type="EC" id="3.2.1.52"/>
    </reaction>
</comment>
<reference evidence="8" key="1">
    <citation type="submission" date="2018-05" db="EMBL/GenBank/DDBJ databases">
        <authorList>
            <person name="Lanie J.A."/>
            <person name="Ng W.-L."/>
            <person name="Kazmierczak K.M."/>
            <person name="Andrzejewski T.M."/>
            <person name="Davidsen T.M."/>
            <person name="Wayne K.J."/>
            <person name="Tettelin H."/>
            <person name="Glass J.I."/>
            <person name="Rusch D."/>
            <person name="Podicherti R."/>
            <person name="Tsui H.-C.T."/>
            <person name="Winkler M.E."/>
        </authorList>
    </citation>
    <scope>NUCLEOTIDE SEQUENCE</scope>
</reference>
<feature type="domain" description="Glycoside hydrolase family 3 N-terminal" evidence="7">
    <location>
        <begin position="46"/>
        <end position="359"/>
    </location>
</feature>
<dbReference type="Pfam" id="PF00144">
    <property type="entry name" value="Beta-lactamase"/>
    <property type="match status" value="1"/>
</dbReference>
<feature type="domain" description="Beta-lactamase-related" evidence="6">
    <location>
        <begin position="600"/>
        <end position="948"/>
    </location>
</feature>
<keyword evidence="5" id="KW-0326">Glycosidase</keyword>
<evidence type="ECO:0000256" key="2">
    <source>
        <dbReference type="ARBA" id="ARBA00005336"/>
    </source>
</evidence>
<dbReference type="Gene3D" id="3.20.20.300">
    <property type="entry name" value="Glycoside hydrolase, family 3, N-terminal domain"/>
    <property type="match status" value="1"/>
</dbReference>
<dbReference type="EC" id="3.2.1.52" evidence="3"/>
<dbReference type="Gene3D" id="3.40.710.10">
    <property type="entry name" value="DD-peptidase/beta-lactamase superfamily"/>
    <property type="match status" value="1"/>
</dbReference>
<evidence type="ECO:0000256" key="5">
    <source>
        <dbReference type="ARBA" id="ARBA00023295"/>
    </source>
</evidence>
<dbReference type="GO" id="GO:0004563">
    <property type="term" value="F:beta-N-acetylhexosaminidase activity"/>
    <property type="evidence" value="ECO:0007669"/>
    <property type="project" value="UniProtKB-EC"/>
</dbReference>
<dbReference type="InterPro" id="IPR036881">
    <property type="entry name" value="Glyco_hydro_3_C_sf"/>
</dbReference>
<dbReference type="PROSITE" id="PS51257">
    <property type="entry name" value="PROKAR_LIPOPROTEIN"/>
    <property type="match status" value="1"/>
</dbReference>
<dbReference type="GO" id="GO:0009254">
    <property type="term" value="P:peptidoglycan turnover"/>
    <property type="evidence" value="ECO:0007669"/>
    <property type="project" value="TreeGrafter"/>
</dbReference>
<dbReference type="PROSITE" id="PS00775">
    <property type="entry name" value="GLYCOSYL_HYDROL_F3"/>
    <property type="match status" value="1"/>
</dbReference>
<dbReference type="PANTHER" id="PTHR30480:SF13">
    <property type="entry name" value="BETA-HEXOSAMINIDASE"/>
    <property type="match status" value="1"/>
</dbReference>
<dbReference type="InterPro" id="IPR050226">
    <property type="entry name" value="NagZ_Beta-hexosaminidase"/>
</dbReference>
<gene>
    <name evidence="8" type="ORF">METZ01_LOCUS4768</name>
</gene>
<dbReference type="InterPro" id="IPR012338">
    <property type="entry name" value="Beta-lactam/transpept-like"/>
</dbReference>
<dbReference type="InterPro" id="IPR001466">
    <property type="entry name" value="Beta-lactam-related"/>
</dbReference>
<evidence type="ECO:0000256" key="1">
    <source>
        <dbReference type="ARBA" id="ARBA00001231"/>
    </source>
</evidence>
<dbReference type="SUPFAM" id="SSF51445">
    <property type="entry name" value="(Trans)glycosidases"/>
    <property type="match status" value="1"/>
</dbReference>
<dbReference type="Gene3D" id="3.40.50.1700">
    <property type="entry name" value="Glycoside hydrolase family 3 C-terminal domain"/>
    <property type="match status" value="1"/>
</dbReference>
<name>A0A381NCS1_9ZZZZ</name>
<keyword evidence="4" id="KW-0378">Hydrolase</keyword>
<dbReference type="SUPFAM" id="SSF56601">
    <property type="entry name" value="beta-lactamase/transpeptidase-like"/>
    <property type="match status" value="1"/>
</dbReference>
<dbReference type="GO" id="GO:0005975">
    <property type="term" value="P:carbohydrate metabolic process"/>
    <property type="evidence" value="ECO:0007669"/>
    <property type="project" value="InterPro"/>
</dbReference>